<comment type="caution">
    <text evidence="1">The sequence shown here is derived from an EMBL/GenBank/DDBJ whole genome shotgun (WGS) entry which is preliminary data.</text>
</comment>
<dbReference type="EMBL" id="REGN01004349">
    <property type="protein sequence ID" value="RNA17911.1"/>
    <property type="molecule type" value="Genomic_DNA"/>
</dbReference>
<protein>
    <submittedName>
        <fullName evidence="1">Uncharacterized protein</fullName>
    </submittedName>
</protein>
<dbReference type="AlphaFoldDB" id="A0A3M7R3F8"/>
<name>A0A3M7R3F8_BRAPC</name>
<proteinExistence type="predicted"/>
<dbReference type="Proteomes" id="UP000276133">
    <property type="component" value="Unassembled WGS sequence"/>
</dbReference>
<organism evidence="1 2">
    <name type="scientific">Brachionus plicatilis</name>
    <name type="common">Marine rotifer</name>
    <name type="synonym">Brachionus muelleri</name>
    <dbReference type="NCBI Taxonomy" id="10195"/>
    <lineage>
        <taxon>Eukaryota</taxon>
        <taxon>Metazoa</taxon>
        <taxon>Spiralia</taxon>
        <taxon>Gnathifera</taxon>
        <taxon>Rotifera</taxon>
        <taxon>Eurotatoria</taxon>
        <taxon>Monogononta</taxon>
        <taxon>Pseudotrocha</taxon>
        <taxon>Ploima</taxon>
        <taxon>Brachionidae</taxon>
        <taxon>Brachionus</taxon>
    </lineage>
</organism>
<reference evidence="1 2" key="1">
    <citation type="journal article" date="2018" name="Sci. Rep.">
        <title>Genomic signatures of local adaptation to the degree of environmental predictability in rotifers.</title>
        <authorList>
            <person name="Franch-Gras L."/>
            <person name="Hahn C."/>
            <person name="Garcia-Roger E.M."/>
            <person name="Carmona M.J."/>
            <person name="Serra M."/>
            <person name="Gomez A."/>
        </authorList>
    </citation>
    <scope>NUCLEOTIDE SEQUENCE [LARGE SCALE GENOMIC DNA]</scope>
    <source>
        <strain evidence="1">HYR1</strain>
    </source>
</reference>
<accession>A0A3M7R3F8</accession>
<evidence type="ECO:0000313" key="1">
    <source>
        <dbReference type="EMBL" id="RNA17911.1"/>
    </source>
</evidence>
<gene>
    <name evidence="1" type="ORF">BpHYR1_013956</name>
</gene>
<sequence>METNCDQCYSPTKKNEIELSDISYMIKKIETSYSIRFKLFEIQICYFKHRLNQKKNKSFTLINGSNEVFQFLSMNIDFSCVFKAN</sequence>
<evidence type="ECO:0000313" key="2">
    <source>
        <dbReference type="Proteomes" id="UP000276133"/>
    </source>
</evidence>
<keyword evidence="2" id="KW-1185">Reference proteome</keyword>